<dbReference type="AlphaFoldDB" id="A0A3M0JZ14"/>
<name>A0A3M0JZ14_HIRRU</name>
<accession>A0A3M0JZ14</accession>
<evidence type="ECO:0000313" key="2">
    <source>
        <dbReference type="EMBL" id="RMC05391.1"/>
    </source>
</evidence>
<protein>
    <submittedName>
        <fullName evidence="2">Uncharacterized protein</fullName>
    </submittedName>
</protein>
<dbReference type="Proteomes" id="UP000269221">
    <property type="component" value="Unassembled WGS sequence"/>
</dbReference>
<keyword evidence="3" id="KW-1185">Reference proteome</keyword>
<comment type="caution">
    <text evidence="2">The sequence shown here is derived from an EMBL/GenBank/DDBJ whole genome shotgun (WGS) entry which is preliminary data.</text>
</comment>
<evidence type="ECO:0000313" key="3">
    <source>
        <dbReference type="Proteomes" id="UP000269221"/>
    </source>
</evidence>
<reference evidence="2 3" key="1">
    <citation type="submission" date="2018-07" db="EMBL/GenBank/DDBJ databases">
        <title>A high quality draft genome assembly of the barn swallow (H. rustica rustica).</title>
        <authorList>
            <person name="Formenti G."/>
            <person name="Chiara M."/>
            <person name="Poveda L."/>
            <person name="Francoijs K.-J."/>
            <person name="Bonisoli-Alquati A."/>
            <person name="Canova L."/>
            <person name="Gianfranceschi L."/>
            <person name="Horner D.S."/>
            <person name="Saino N."/>
        </authorList>
    </citation>
    <scope>NUCLEOTIDE SEQUENCE [LARGE SCALE GENOMIC DNA]</scope>
    <source>
        <strain evidence="2">Chelidonia</strain>
        <tissue evidence="2">Blood</tissue>
    </source>
</reference>
<organism evidence="2 3">
    <name type="scientific">Hirundo rustica rustica</name>
    <dbReference type="NCBI Taxonomy" id="333673"/>
    <lineage>
        <taxon>Eukaryota</taxon>
        <taxon>Metazoa</taxon>
        <taxon>Chordata</taxon>
        <taxon>Craniata</taxon>
        <taxon>Vertebrata</taxon>
        <taxon>Euteleostomi</taxon>
        <taxon>Archelosauria</taxon>
        <taxon>Archosauria</taxon>
        <taxon>Dinosauria</taxon>
        <taxon>Saurischia</taxon>
        <taxon>Theropoda</taxon>
        <taxon>Coelurosauria</taxon>
        <taxon>Aves</taxon>
        <taxon>Neognathae</taxon>
        <taxon>Neoaves</taxon>
        <taxon>Telluraves</taxon>
        <taxon>Australaves</taxon>
        <taxon>Passeriformes</taxon>
        <taxon>Sylvioidea</taxon>
        <taxon>Hirundinidae</taxon>
        <taxon>Hirundo</taxon>
    </lineage>
</organism>
<dbReference type="EMBL" id="QRBI01000123">
    <property type="protein sequence ID" value="RMC05391.1"/>
    <property type="molecule type" value="Genomic_DNA"/>
</dbReference>
<evidence type="ECO:0000256" key="1">
    <source>
        <dbReference type="SAM" id="MobiDB-lite"/>
    </source>
</evidence>
<proteinExistence type="predicted"/>
<feature type="region of interest" description="Disordered" evidence="1">
    <location>
        <begin position="1"/>
        <end position="31"/>
    </location>
</feature>
<gene>
    <name evidence="2" type="ORF">DUI87_18581</name>
</gene>
<sequence length="129" mass="13985">MAVRRPARVPNSRDSASPPGHNKQRASRNGPTAVCESFAAFVAAAFARHAADAQLFPDNENATICFARTEILPFQGQNAPSYTSLDTALQYTVCSPAFTFQINGTEGKWRIPEKGICEKQTSRNSVAPI</sequence>